<evidence type="ECO:0000259" key="2">
    <source>
        <dbReference type="Pfam" id="PF08385"/>
    </source>
</evidence>
<name>A0A7J6ST75_PEROL</name>
<dbReference type="InterPro" id="IPR026983">
    <property type="entry name" value="DHC"/>
</dbReference>
<dbReference type="Pfam" id="PF08385">
    <property type="entry name" value="DHC_N1"/>
    <property type="match status" value="1"/>
</dbReference>
<sequence length="166" mass="18862">TEEVEKLLEAENGQSTATGKHPMAEILFWRDRSERLSSLFEQLKLGACQKVVEVVEKYLQSGPGGEGTESAGRVLGRFKERQSALHKLHLEAKDNVRFLMTLERHLKKLTNGGMAEIAETLPNLLNALRMVWVVSRYYNTDERMEPLLTRIAEQIAARVNDQISVR</sequence>
<dbReference type="PANTHER" id="PTHR46532">
    <property type="entry name" value="MALE FERTILITY FACTOR KL5"/>
    <property type="match status" value="1"/>
</dbReference>
<gene>
    <name evidence="3" type="primary">DNAH10_2</name>
    <name evidence="3" type="ORF">FOZ62_008774</name>
</gene>
<evidence type="ECO:0000313" key="3">
    <source>
        <dbReference type="EMBL" id="KAF4735350.1"/>
    </source>
</evidence>
<reference evidence="3 4" key="1">
    <citation type="submission" date="2020-04" db="EMBL/GenBank/DDBJ databases">
        <title>Perkinsus olseni comparative genomics.</title>
        <authorList>
            <person name="Bogema D.R."/>
        </authorList>
    </citation>
    <scope>NUCLEOTIDE SEQUENCE [LARGE SCALE GENOMIC DNA]</scope>
    <source>
        <strain evidence="3">ATCC PRA-205</strain>
    </source>
</reference>
<dbReference type="PANTHER" id="PTHR46532:SF4">
    <property type="entry name" value="AAA+ ATPASE DOMAIN-CONTAINING PROTEIN"/>
    <property type="match status" value="1"/>
</dbReference>
<comment type="caution">
    <text evidence="3">The sequence shown here is derived from an EMBL/GenBank/DDBJ whole genome shotgun (WGS) entry which is preliminary data.</text>
</comment>
<dbReference type="GO" id="GO:0051959">
    <property type="term" value="F:dynein light intermediate chain binding"/>
    <property type="evidence" value="ECO:0007669"/>
    <property type="project" value="InterPro"/>
</dbReference>
<feature type="non-terminal residue" evidence="3">
    <location>
        <position position="166"/>
    </location>
</feature>
<accession>A0A7J6ST75</accession>
<feature type="domain" description="Dynein heavy chain tail" evidence="2">
    <location>
        <begin position="2"/>
        <end position="164"/>
    </location>
</feature>
<dbReference type="AlphaFoldDB" id="A0A7J6ST75"/>
<dbReference type="GO" id="GO:0007018">
    <property type="term" value="P:microtubule-based movement"/>
    <property type="evidence" value="ECO:0007669"/>
    <property type="project" value="InterPro"/>
</dbReference>
<dbReference type="GO" id="GO:0045505">
    <property type="term" value="F:dynein intermediate chain binding"/>
    <property type="evidence" value="ECO:0007669"/>
    <property type="project" value="InterPro"/>
</dbReference>
<proteinExistence type="inferred from homology"/>
<organism evidence="3 4">
    <name type="scientific">Perkinsus olseni</name>
    <name type="common">Perkinsus atlanticus</name>
    <dbReference type="NCBI Taxonomy" id="32597"/>
    <lineage>
        <taxon>Eukaryota</taxon>
        <taxon>Sar</taxon>
        <taxon>Alveolata</taxon>
        <taxon>Perkinsozoa</taxon>
        <taxon>Perkinsea</taxon>
        <taxon>Perkinsida</taxon>
        <taxon>Perkinsidae</taxon>
        <taxon>Perkinsus</taxon>
    </lineage>
</organism>
<dbReference type="Proteomes" id="UP000574390">
    <property type="component" value="Unassembled WGS sequence"/>
</dbReference>
<comment type="similarity">
    <text evidence="1">Belongs to the dynein heavy chain family.</text>
</comment>
<dbReference type="GO" id="GO:0005858">
    <property type="term" value="C:axonemal dynein complex"/>
    <property type="evidence" value="ECO:0007669"/>
    <property type="project" value="TreeGrafter"/>
</dbReference>
<feature type="non-terminal residue" evidence="3">
    <location>
        <position position="1"/>
    </location>
</feature>
<protein>
    <submittedName>
        <fullName evidence="3">Dynein heavy chain 10, axonemal</fullName>
    </submittedName>
</protein>
<evidence type="ECO:0000313" key="4">
    <source>
        <dbReference type="Proteomes" id="UP000574390"/>
    </source>
</evidence>
<dbReference type="EMBL" id="JABANM010012833">
    <property type="protein sequence ID" value="KAF4735350.1"/>
    <property type="molecule type" value="Genomic_DNA"/>
</dbReference>
<evidence type="ECO:0000256" key="1">
    <source>
        <dbReference type="ARBA" id="ARBA00008887"/>
    </source>
</evidence>
<dbReference type="InterPro" id="IPR013594">
    <property type="entry name" value="Dynein_heavy_tail"/>
</dbReference>